<dbReference type="Pfam" id="PF01028">
    <property type="entry name" value="Topoisom_I"/>
    <property type="match status" value="1"/>
</dbReference>
<feature type="domain" description="DNA topoisomerase I catalytic core eukaryotic-type" evidence="7">
    <location>
        <begin position="85"/>
        <end position="299"/>
    </location>
</feature>
<name>A0ABW8AGR9_9ACTN</name>
<evidence type="ECO:0000256" key="5">
    <source>
        <dbReference type="ARBA" id="ARBA00023125"/>
    </source>
</evidence>
<dbReference type="InterPro" id="IPR049331">
    <property type="entry name" value="Top1B_N_bact"/>
</dbReference>
<dbReference type="Gene3D" id="1.10.132.120">
    <property type="match status" value="1"/>
</dbReference>
<keyword evidence="4" id="KW-0799">Topoisomerase</keyword>
<dbReference type="SUPFAM" id="SSF56349">
    <property type="entry name" value="DNA breaking-rejoining enzymes"/>
    <property type="match status" value="1"/>
</dbReference>
<dbReference type="RefSeq" id="WP_398273601.1">
    <property type="nucleotide sequence ID" value="NZ_JBITLV010000001.1"/>
</dbReference>
<gene>
    <name evidence="9" type="ORF">ACIB24_00555</name>
</gene>
<evidence type="ECO:0000256" key="3">
    <source>
        <dbReference type="ARBA" id="ARBA00012891"/>
    </source>
</evidence>
<dbReference type="InterPro" id="IPR011010">
    <property type="entry name" value="DNA_brk_join_enz"/>
</dbReference>
<dbReference type="PRINTS" id="PR00416">
    <property type="entry name" value="EUTPISMRASEI"/>
</dbReference>
<sequence length="340" mass="38180">MPRLRRTSPSQPGWTRRRAGRGFIYLDGDGRRIKDAEILDRLGDLVIPPAWQDVWLCPFPNGHLQAVGTDAAGRRQYLYHPAWSEQRATKKHERVLGFARRLPAARRTVRDHLARPGMPRERALAVGFRLLDRGLFRIGGEQYAEEHGSYGLATLRKEHVQLDRDTLAFDFPAKSGNRRTMVLTDAEILDAVGTLRRRRSGGEELLAYRDGGRWRDVGSDDLNTYLKDVVGPDASAKDFRTWHGTVLAAVALAGRDRPRSESAGRREVARAVKQVSQYLGNTPAVCRASYIDPKVLDRYREGRTIDARRRPEDFGTEADLVELPAPSPATERAVLGLLGD</sequence>
<comment type="catalytic activity">
    <reaction evidence="1">
        <text>ATP-independent breakage of single-stranded DNA, followed by passage and rejoining.</text>
        <dbReference type="EC" id="5.6.2.1"/>
    </reaction>
</comment>
<evidence type="ECO:0000259" key="7">
    <source>
        <dbReference type="Pfam" id="PF01028"/>
    </source>
</evidence>
<evidence type="ECO:0000256" key="1">
    <source>
        <dbReference type="ARBA" id="ARBA00000213"/>
    </source>
</evidence>
<feature type="domain" description="DNA topoisomerase IB N-terminal" evidence="8">
    <location>
        <begin position="22"/>
        <end position="70"/>
    </location>
</feature>
<dbReference type="SUPFAM" id="SSF55869">
    <property type="entry name" value="DNA topoisomerase I domain"/>
    <property type="match status" value="1"/>
</dbReference>
<dbReference type="Gene3D" id="3.90.15.10">
    <property type="entry name" value="Topoisomerase I, Chain A, domain 3"/>
    <property type="match status" value="1"/>
</dbReference>
<dbReference type="PROSITE" id="PS52038">
    <property type="entry name" value="TOPO_IB_2"/>
    <property type="match status" value="1"/>
</dbReference>
<evidence type="ECO:0000313" key="9">
    <source>
        <dbReference type="EMBL" id="MFI7585545.1"/>
    </source>
</evidence>
<keyword evidence="6" id="KW-0413">Isomerase</keyword>
<keyword evidence="10" id="KW-1185">Reference proteome</keyword>
<evidence type="ECO:0000259" key="8">
    <source>
        <dbReference type="Pfam" id="PF21338"/>
    </source>
</evidence>
<dbReference type="Pfam" id="PF21338">
    <property type="entry name" value="Top1B_N_bact"/>
    <property type="match status" value="1"/>
</dbReference>
<comment type="similarity">
    <text evidence="2">Belongs to the type IB topoisomerase family.</text>
</comment>
<dbReference type="EMBL" id="JBITLV010000001">
    <property type="protein sequence ID" value="MFI7585545.1"/>
    <property type="molecule type" value="Genomic_DNA"/>
</dbReference>
<accession>A0ABW8AGR9</accession>
<dbReference type="InterPro" id="IPR013500">
    <property type="entry name" value="TopoI_cat_euk"/>
</dbReference>
<comment type="caution">
    <text evidence="9">The sequence shown here is derived from an EMBL/GenBank/DDBJ whole genome shotgun (WGS) entry which is preliminary data.</text>
</comment>
<proteinExistence type="inferred from homology"/>
<organism evidence="9 10">
    <name type="scientific">Spongisporangium articulatum</name>
    <dbReference type="NCBI Taxonomy" id="3362603"/>
    <lineage>
        <taxon>Bacteria</taxon>
        <taxon>Bacillati</taxon>
        <taxon>Actinomycetota</taxon>
        <taxon>Actinomycetes</taxon>
        <taxon>Kineosporiales</taxon>
        <taxon>Kineosporiaceae</taxon>
        <taxon>Spongisporangium</taxon>
    </lineage>
</organism>
<dbReference type="InterPro" id="IPR035447">
    <property type="entry name" value="DNA_topo_I_N_sf"/>
</dbReference>
<dbReference type="Gene3D" id="3.30.66.10">
    <property type="entry name" value="DNA topoisomerase I domain"/>
    <property type="match status" value="1"/>
</dbReference>
<protein>
    <recommendedName>
        <fullName evidence="3">DNA topoisomerase</fullName>
        <ecNumber evidence="3">5.6.2.1</ecNumber>
    </recommendedName>
</protein>
<evidence type="ECO:0000256" key="4">
    <source>
        <dbReference type="ARBA" id="ARBA00023029"/>
    </source>
</evidence>
<evidence type="ECO:0000313" key="10">
    <source>
        <dbReference type="Proteomes" id="UP001612915"/>
    </source>
</evidence>
<reference evidence="9 10" key="1">
    <citation type="submission" date="2024-10" db="EMBL/GenBank/DDBJ databases">
        <title>The Natural Products Discovery Center: Release of the First 8490 Sequenced Strains for Exploring Actinobacteria Biosynthetic Diversity.</title>
        <authorList>
            <person name="Kalkreuter E."/>
            <person name="Kautsar S.A."/>
            <person name="Yang D."/>
            <person name="Bader C.D."/>
            <person name="Teijaro C.N."/>
            <person name="Fluegel L."/>
            <person name="Davis C.M."/>
            <person name="Simpson J.R."/>
            <person name="Lauterbach L."/>
            <person name="Steele A.D."/>
            <person name="Gui C."/>
            <person name="Meng S."/>
            <person name="Li G."/>
            <person name="Viehrig K."/>
            <person name="Ye F."/>
            <person name="Su P."/>
            <person name="Kiefer A.F."/>
            <person name="Nichols A."/>
            <person name="Cepeda A.J."/>
            <person name="Yan W."/>
            <person name="Fan B."/>
            <person name="Jiang Y."/>
            <person name="Adhikari A."/>
            <person name="Zheng C.-J."/>
            <person name="Schuster L."/>
            <person name="Cowan T.M."/>
            <person name="Smanski M.J."/>
            <person name="Chevrette M.G."/>
            <person name="De Carvalho L.P.S."/>
            <person name="Shen B."/>
        </authorList>
    </citation>
    <scope>NUCLEOTIDE SEQUENCE [LARGE SCALE GENOMIC DNA]</scope>
    <source>
        <strain evidence="9 10">NPDC049639</strain>
    </source>
</reference>
<evidence type="ECO:0000256" key="6">
    <source>
        <dbReference type="ARBA" id="ARBA00023235"/>
    </source>
</evidence>
<dbReference type="Proteomes" id="UP001612915">
    <property type="component" value="Unassembled WGS sequence"/>
</dbReference>
<dbReference type="EC" id="5.6.2.1" evidence="3"/>
<evidence type="ECO:0000256" key="2">
    <source>
        <dbReference type="ARBA" id="ARBA00006645"/>
    </source>
</evidence>
<dbReference type="InterPro" id="IPR014711">
    <property type="entry name" value="TopoI_cat_a-hlx-sub_euk"/>
</dbReference>
<dbReference type="InterPro" id="IPR001631">
    <property type="entry name" value="TopoI"/>
</dbReference>
<keyword evidence="5" id="KW-0238">DNA-binding</keyword>